<dbReference type="Proteomes" id="UP000184012">
    <property type="component" value="Unassembled WGS sequence"/>
</dbReference>
<dbReference type="RefSeq" id="WP_073383401.1">
    <property type="nucleotide sequence ID" value="NZ_CP176625.1"/>
</dbReference>
<evidence type="ECO:0000313" key="2">
    <source>
        <dbReference type="EMBL" id="SHM37913.1"/>
    </source>
</evidence>
<proteinExistence type="predicted"/>
<dbReference type="Pfam" id="PF13148">
    <property type="entry name" value="DUF3987"/>
    <property type="match status" value="1"/>
</dbReference>
<organism evidence="2 3">
    <name type="scientific">Eubacterium callanderi</name>
    <dbReference type="NCBI Taxonomy" id="53442"/>
    <lineage>
        <taxon>Bacteria</taxon>
        <taxon>Bacillati</taxon>
        <taxon>Bacillota</taxon>
        <taxon>Clostridia</taxon>
        <taxon>Eubacteriales</taxon>
        <taxon>Eubacteriaceae</taxon>
        <taxon>Eubacterium</taxon>
    </lineage>
</organism>
<evidence type="ECO:0000313" key="3">
    <source>
        <dbReference type="Proteomes" id="UP000184012"/>
    </source>
</evidence>
<accession>A0AB74F4U5</accession>
<sequence>MKNDRTQRHNTDDIEAMKGLLTEEERKDLIIEETKKSIEFKPIIPLDDSAGSAVPAFPVESLPGAVQDFVLAAAASIGVPVAMTGSAALGVLAAVLQKKAKVKAKEDWTESLCLYILLIARSSERKSPIMRKMTKPLELYEEMVNAKMAEDIEEYDNQEKFFKKKIKYLEGKAARGVINYTDAQKAREELAALKPTRPLRLTAGDVTPEVLVNLLEENNERMAIFAAEGGLFGTMSGRYSGAVNIDVFLNAYSQDKMTVDRVGRRTRILRDAHLTMVMAVQPHMVCEFEARKEFQELGLTGRFLYAMPDSLVGTRNSRASEIRISRSTVAKAIDLAEYYLAEKLRIFNMTSSDAETQAAAYVLKRTLTAGKDSLTKREIAQRCKGKGMHADDVESPLALLAAHHYLVPVPAEYAGTGRRSIRYFIHPGLLKTEAAREEDHNALVPVITPAEPEDFTQEERAVTV</sequence>
<evidence type="ECO:0008006" key="4">
    <source>
        <dbReference type="Google" id="ProtNLM"/>
    </source>
</evidence>
<protein>
    <recommendedName>
        <fullName evidence="4">DUF3987 domain-containing protein</fullName>
    </recommendedName>
</protein>
<keyword evidence="1" id="KW-0812">Transmembrane</keyword>
<keyword evidence="1" id="KW-1133">Transmembrane helix</keyword>
<evidence type="ECO:0000256" key="1">
    <source>
        <dbReference type="SAM" id="Phobius"/>
    </source>
</evidence>
<name>A0AB74F4U5_9FIRM</name>
<comment type="caution">
    <text evidence="2">The sequence shown here is derived from an EMBL/GenBank/DDBJ whole genome shotgun (WGS) entry which is preliminary data.</text>
</comment>
<feature type="transmembrane region" description="Helical" evidence="1">
    <location>
        <begin position="69"/>
        <end position="96"/>
    </location>
</feature>
<dbReference type="InterPro" id="IPR025048">
    <property type="entry name" value="DUF3987"/>
</dbReference>
<dbReference type="AlphaFoldDB" id="A0AB74F4U5"/>
<dbReference type="EMBL" id="FRBP01000016">
    <property type="protein sequence ID" value="SHM37913.1"/>
    <property type="molecule type" value="Genomic_DNA"/>
</dbReference>
<gene>
    <name evidence="2" type="ORF">SAMN04515649_11632</name>
</gene>
<keyword evidence="1" id="KW-0472">Membrane</keyword>
<reference evidence="2 3" key="1">
    <citation type="submission" date="2016-11" db="EMBL/GenBank/DDBJ databases">
        <authorList>
            <person name="Varghese N."/>
            <person name="Submissions S."/>
        </authorList>
    </citation>
    <scope>NUCLEOTIDE SEQUENCE [LARGE SCALE GENOMIC DNA]</scope>
    <source>
        <strain evidence="2 3">FD</strain>
    </source>
</reference>